<dbReference type="GeneID" id="102216136"/>
<sequence>MTEQGDGAHAQPNEEQPLLAEDGNWGDMDNFFENGVEYVIMFAPRIFEVARLWEPEQLNNNNGDHINQNNFFNIHFEIDYNNSDDGNDGNNADDENDHNNRDTENDHNYCNYNFADDDQNADSSNDEEERNVAHQDENDLAAAEVDYEVNPDEGEAAEDLLPGGFGRQFREEDSDDEKSHASEQFHWWDEFADSASEEQDSLLEGNKESNEGDEDER</sequence>
<protein>
    <submittedName>
        <fullName evidence="3 4">Prostatic spermine-binding protein-like</fullName>
    </submittedName>
</protein>
<feature type="compositionally biased region" description="Acidic residues" evidence="1">
    <location>
        <begin position="115"/>
        <end position="129"/>
    </location>
</feature>
<dbReference type="AlphaFoldDB" id="A0A9Y3VLF7"/>
<feature type="compositionally biased region" description="Basic and acidic residues" evidence="1">
    <location>
        <begin position="97"/>
        <end position="107"/>
    </location>
</feature>
<keyword evidence="2" id="KW-1185">Reference proteome</keyword>
<evidence type="ECO:0000313" key="3">
    <source>
        <dbReference type="RefSeq" id="XP_005734458.1"/>
    </source>
</evidence>
<feature type="region of interest" description="Disordered" evidence="1">
    <location>
        <begin position="153"/>
        <end position="217"/>
    </location>
</feature>
<dbReference type="RefSeq" id="XP_013766654.1">
    <property type="nucleotide sequence ID" value="XM_013911200.1"/>
</dbReference>
<reference evidence="3 4" key="1">
    <citation type="submission" date="2025-04" db="UniProtKB">
        <authorList>
            <consortium name="RefSeq"/>
        </authorList>
    </citation>
    <scope>IDENTIFICATION</scope>
</reference>
<proteinExistence type="predicted"/>
<evidence type="ECO:0000313" key="2">
    <source>
        <dbReference type="Proteomes" id="UP000695023"/>
    </source>
</evidence>
<dbReference type="Proteomes" id="UP000695023">
    <property type="component" value="Unplaced"/>
</dbReference>
<gene>
    <name evidence="3 4" type="primary">LOC102216136</name>
</gene>
<accession>A0A9Y3VLF7</accession>
<feature type="region of interest" description="Disordered" evidence="1">
    <location>
        <begin position="1"/>
        <end position="24"/>
    </location>
</feature>
<evidence type="ECO:0000313" key="4">
    <source>
        <dbReference type="RefSeq" id="XP_013766654.1"/>
    </source>
</evidence>
<dbReference type="RefSeq" id="XP_005734458.1">
    <property type="nucleotide sequence ID" value="XM_005734401.2"/>
</dbReference>
<feature type="region of interest" description="Disordered" evidence="1">
    <location>
        <begin position="83"/>
        <end position="138"/>
    </location>
</feature>
<name>A0A9Y3VLF7_9CICH</name>
<organism evidence="2 3">
    <name type="scientific">Pundamilia nyererei</name>
    <dbReference type="NCBI Taxonomy" id="303518"/>
    <lineage>
        <taxon>Eukaryota</taxon>
        <taxon>Metazoa</taxon>
        <taxon>Chordata</taxon>
        <taxon>Craniata</taxon>
        <taxon>Vertebrata</taxon>
        <taxon>Euteleostomi</taxon>
        <taxon>Actinopterygii</taxon>
        <taxon>Neopterygii</taxon>
        <taxon>Teleostei</taxon>
        <taxon>Neoteleostei</taxon>
        <taxon>Acanthomorphata</taxon>
        <taxon>Ovalentaria</taxon>
        <taxon>Cichlomorphae</taxon>
        <taxon>Cichliformes</taxon>
        <taxon>Cichlidae</taxon>
        <taxon>African cichlids</taxon>
        <taxon>Pseudocrenilabrinae</taxon>
        <taxon>Haplochromini</taxon>
        <taxon>Pundamilia</taxon>
    </lineage>
</organism>
<evidence type="ECO:0000256" key="1">
    <source>
        <dbReference type="SAM" id="MobiDB-lite"/>
    </source>
</evidence>
<feature type="compositionally biased region" description="Basic and acidic residues" evidence="1">
    <location>
        <begin position="177"/>
        <end position="189"/>
    </location>
</feature>
<feature type="compositionally biased region" description="Acidic residues" evidence="1">
    <location>
        <begin position="85"/>
        <end position="96"/>
    </location>
</feature>
<feature type="compositionally biased region" description="Acidic residues" evidence="1">
    <location>
        <begin position="190"/>
        <end position="201"/>
    </location>
</feature>